<feature type="transmembrane region" description="Helical" evidence="8">
    <location>
        <begin position="419"/>
        <end position="442"/>
    </location>
</feature>
<feature type="transmembrane region" description="Helical" evidence="8">
    <location>
        <begin position="222"/>
        <end position="242"/>
    </location>
</feature>
<evidence type="ECO:0000256" key="1">
    <source>
        <dbReference type="ARBA" id="ARBA00004651"/>
    </source>
</evidence>
<feature type="transmembrane region" description="Helical" evidence="8">
    <location>
        <begin position="73"/>
        <end position="100"/>
    </location>
</feature>
<keyword evidence="3 8" id="KW-0812">Transmembrane</keyword>
<keyword evidence="5" id="KW-0573">Peptidoglycan synthesis</keyword>
<comment type="subcellular location">
    <subcellularLocation>
        <location evidence="1">Cell membrane</location>
        <topology evidence="1">Multi-pass membrane protein</topology>
    </subcellularLocation>
</comment>
<dbReference type="EMBL" id="BONP01000018">
    <property type="protein sequence ID" value="GIG40969.1"/>
    <property type="molecule type" value="Genomic_DNA"/>
</dbReference>
<evidence type="ECO:0000256" key="4">
    <source>
        <dbReference type="ARBA" id="ARBA00022960"/>
    </source>
</evidence>
<feature type="transmembrane region" description="Helical" evidence="8">
    <location>
        <begin position="448"/>
        <end position="471"/>
    </location>
</feature>
<feature type="transmembrane region" description="Helical" evidence="8">
    <location>
        <begin position="263"/>
        <end position="289"/>
    </location>
</feature>
<dbReference type="Proteomes" id="UP000614741">
    <property type="component" value="Unassembled WGS sequence"/>
</dbReference>
<evidence type="ECO:0000256" key="2">
    <source>
        <dbReference type="ARBA" id="ARBA00022475"/>
    </source>
</evidence>
<dbReference type="PRINTS" id="PR01806">
    <property type="entry name" value="VIRFACTRMVIN"/>
</dbReference>
<organism evidence="9 10">
    <name type="scientific">Cellulomonas phragmiteti</name>
    <dbReference type="NCBI Taxonomy" id="478780"/>
    <lineage>
        <taxon>Bacteria</taxon>
        <taxon>Bacillati</taxon>
        <taxon>Actinomycetota</taxon>
        <taxon>Actinomycetes</taxon>
        <taxon>Micrococcales</taxon>
        <taxon>Cellulomonadaceae</taxon>
        <taxon>Cellulomonas</taxon>
    </lineage>
</organism>
<feature type="transmembrane region" description="Helical" evidence="8">
    <location>
        <begin position="152"/>
        <end position="173"/>
    </location>
</feature>
<keyword evidence="2" id="KW-1003">Cell membrane</keyword>
<feature type="transmembrane region" description="Helical" evidence="8">
    <location>
        <begin position="180"/>
        <end position="202"/>
    </location>
</feature>
<dbReference type="Pfam" id="PF03023">
    <property type="entry name" value="MurJ"/>
    <property type="match status" value="1"/>
</dbReference>
<comment type="caution">
    <text evidence="9">The sequence shown here is derived from an EMBL/GenBank/DDBJ whole genome shotgun (WGS) entry which is preliminary data.</text>
</comment>
<dbReference type="InterPro" id="IPR051050">
    <property type="entry name" value="Lipid_II_flippase_MurJ/MviN"/>
</dbReference>
<sequence length="560" mass="56204">MGAAPRDAAVGHGPGDVTRTDLRRGVQGLLGAAAMIAVITVLSRVLGLVRVLVQAGTVGVGEIADAYNSVNLLPNILFETAAGGALAGAVIPLLAAPLAAGDRERVSRIASAALGWALFVLVPLGLLLAASAGPIGRLFGGGDPALVAAARYFVLVFSVQVPMYGIAVLLYAVLQAHRRFFWPAFAPVLNSLVVVVAYVVYGSMARGEVTDPSALTAGALEVLAWGTTAGVAAMLLPVVLPVRRLGVRLRPTLRFPGDSGQRFRALALAGVASVAAQQLSAAVLLLLASQRLPGSVGNGYSAFMYAQQLYLLPYAVLVVPLATSTFPRVATYAAAGDLTRLARVSAVTTRAVLAVATLGTAAMLAGGPALAGVFAGVARESQVVGGMTATLQTMAPGVIGLGVVFHVSRTLYAVERPRLAIGVNAVAWSAVTVASLLTVLTVPPGAVVFTRLGLGTAIGMTVGGLVAVLVLARTVGPAALAGLGRTTAVVLAGAGAGATLGRLVSDAVLDLVGDDPWTAAAAAAGGAVVAAGVVLCAVALLDRTTLTGVVRAEHAPPTPR</sequence>
<accession>A0ABQ4DNP3</accession>
<dbReference type="RefSeq" id="WP_203675140.1">
    <property type="nucleotide sequence ID" value="NZ_BONP01000018.1"/>
</dbReference>
<keyword evidence="10" id="KW-1185">Reference proteome</keyword>
<dbReference type="PANTHER" id="PTHR47019">
    <property type="entry name" value="LIPID II FLIPPASE MURJ"/>
    <property type="match status" value="1"/>
</dbReference>
<evidence type="ECO:0000256" key="6">
    <source>
        <dbReference type="ARBA" id="ARBA00022989"/>
    </source>
</evidence>
<protein>
    <submittedName>
        <fullName evidence="9">Membrane protein</fullName>
    </submittedName>
</protein>
<evidence type="ECO:0000256" key="7">
    <source>
        <dbReference type="ARBA" id="ARBA00023136"/>
    </source>
</evidence>
<proteinExistence type="predicted"/>
<dbReference type="InterPro" id="IPR004268">
    <property type="entry name" value="MurJ"/>
</dbReference>
<evidence type="ECO:0000256" key="5">
    <source>
        <dbReference type="ARBA" id="ARBA00022984"/>
    </source>
</evidence>
<keyword evidence="7 8" id="KW-0472">Membrane</keyword>
<evidence type="ECO:0000313" key="9">
    <source>
        <dbReference type="EMBL" id="GIG40969.1"/>
    </source>
</evidence>
<name>A0ABQ4DNP3_9CELL</name>
<feature type="transmembrane region" description="Helical" evidence="8">
    <location>
        <begin position="351"/>
        <end position="377"/>
    </location>
</feature>
<feature type="transmembrane region" description="Helical" evidence="8">
    <location>
        <begin position="29"/>
        <end position="53"/>
    </location>
</feature>
<evidence type="ECO:0000313" key="10">
    <source>
        <dbReference type="Proteomes" id="UP000614741"/>
    </source>
</evidence>
<feature type="transmembrane region" description="Helical" evidence="8">
    <location>
        <begin position="383"/>
        <end position="407"/>
    </location>
</feature>
<reference evidence="9 10" key="1">
    <citation type="submission" date="2021-01" db="EMBL/GenBank/DDBJ databases">
        <title>Whole genome shotgun sequence of Cellulomonas phragmiteti NBRC 110785.</title>
        <authorList>
            <person name="Komaki H."/>
            <person name="Tamura T."/>
        </authorList>
    </citation>
    <scope>NUCLEOTIDE SEQUENCE [LARGE SCALE GENOMIC DNA]</scope>
    <source>
        <strain evidence="9 10">NBRC 110785</strain>
    </source>
</reference>
<evidence type="ECO:0000256" key="3">
    <source>
        <dbReference type="ARBA" id="ARBA00022692"/>
    </source>
</evidence>
<feature type="transmembrane region" description="Helical" evidence="8">
    <location>
        <begin position="483"/>
        <end position="505"/>
    </location>
</feature>
<feature type="transmembrane region" description="Helical" evidence="8">
    <location>
        <begin position="309"/>
        <end position="330"/>
    </location>
</feature>
<keyword evidence="4" id="KW-0133">Cell shape</keyword>
<keyword evidence="6 8" id="KW-1133">Transmembrane helix</keyword>
<feature type="transmembrane region" description="Helical" evidence="8">
    <location>
        <begin position="112"/>
        <end position="132"/>
    </location>
</feature>
<gene>
    <name evidence="9" type="ORF">Cph01nite_27310</name>
</gene>
<evidence type="ECO:0000256" key="8">
    <source>
        <dbReference type="SAM" id="Phobius"/>
    </source>
</evidence>
<dbReference type="PANTHER" id="PTHR47019:SF1">
    <property type="entry name" value="LIPID II FLIPPASE MURJ"/>
    <property type="match status" value="1"/>
</dbReference>
<feature type="transmembrane region" description="Helical" evidence="8">
    <location>
        <begin position="517"/>
        <end position="541"/>
    </location>
</feature>